<sequence length="841" mass="92889">MRAFLAGTLPLLRKGPEGLPAALEGLGRALEADRAYLFRLEEDKGVWYASQLAEWAAPGVSPQIHNPALQRVPLREAGYGRWLDAFLKDEAIGGPVASFPLEERPLLEAQEIQSLLVVPVRVGEALWGFLGVDDCQRSRGFTKGEEALMRAGAEVLARVLELWEARGLVALLEASPLYLARLDREGKVEYANPAFRRAFPRGLALPLEAPLEAPGRVVTLRLNPPPTAWWLVAVPGREVLALGLDRSQEMEAEERERRLSLFRNNLLRVYETLMAEGVSDSIFGLILEAALETIPGAQAGSVTLLMEDGYYHFVATQGYDLEALRSVRLSPEEPLSLTGHKEAQVFTRKDLERFNAQLDPERRRVLEEAGRTREIQAILSVPVYLRGERKAFLYLDNFEREDAFTPLDRELAQAFASQLGFLLRRLELEERMHHLAYHDPLTGLPNRLFFLEKLAQALKERGEVAVLYLDLDGMKLVNDLAGHAAGDEVLRALAARLQATLRPRDLVARQGGDEFLILLSGIRRGEEALPVAERVLEVVRLPLQLGGRTFRLTASLGIALGEAGLSPGELLKRADLALYRAKAEGKDRVAFFEAHLQKALEEELALLEGLQEALEKGEGLWLAYQPIVDLRTGKTVALEALLRSPLGPPHRLVRLAEHHRLVLALGRWVLRRALEEKPKGLPVSVNVSPVELLDPIYPARVAEALEEAEVLPHELILEVTEGSLIPDERGRDASWALEALKKLGVRIFLDDFGSGHSSLERLAHLPVDGLKLGQAFAQDLKTPQSPAARVVAGVAALARALGLTAVAEGIEDEATLERLKGFGFDWGQGFLFGRPGPLKEG</sequence>
<dbReference type="InterPro" id="IPR003018">
    <property type="entry name" value="GAF"/>
</dbReference>
<gene>
    <name evidence="3" type="ORF">THFILI_01795</name>
</gene>
<dbReference type="InterPro" id="IPR000160">
    <property type="entry name" value="GGDEF_dom"/>
</dbReference>
<proteinExistence type="predicted"/>
<name>A0A0A2WT21_THEFI</name>
<dbReference type="SUPFAM" id="SSF141868">
    <property type="entry name" value="EAL domain-like"/>
    <property type="match status" value="1"/>
</dbReference>
<dbReference type="InterPro" id="IPR029787">
    <property type="entry name" value="Nucleotide_cyclase"/>
</dbReference>
<evidence type="ECO:0000259" key="1">
    <source>
        <dbReference type="PROSITE" id="PS50883"/>
    </source>
</evidence>
<dbReference type="SUPFAM" id="SSF55781">
    <property type="entry name" value="GAF domain-like"/>
    <property type="match status" value="2"/>
</dbReference>
<dbReference type="PROSITE" id="PS50883">
    <property type="entry name" value="EAL"/>
    <property type="match status" value="1"/>
</dbReference>
<dbReference type="InterPro" id="IPR001633">
    <property type="entry name" value="EAL_dom"/>
</dbReference>
<dbReference type="SUPFAM" id="SSF55073">
    <property type="entry name" value="Nucleotide cyclase"/>
    <property type="match status" value="1"/>
</dbReference>
<dbReference type="STRING" id="276.THFILI_01795"/>
<evidence type="ECO:0000313" key="4">
    <source>
        <dbReference type="Proteomes" id="UP000030364"/>
    </source>
</evidence>
<keyword evidence="4" id="KW-1185">Reference proteome</keyword>
<accession>A0A0A2WT21</accession>
<comment type="caution">
    <text evidence="3">The sequence shown here is derived from an EMBL/GenBank/DDBJ whole genome shotgun (WGS) entry which is preliminary data.</text>
</comment>
<dbReference type="InterPro" id="IPR035919">
    <property type="entry name" value="EAL_sf"/>
</dbReference>
<dbReference type="NCBIfam" id="TIGR00254">
    <property type="entry name" value="GGDEF"/>
    <property type="match status" value="1"/>
</dbReference>
<dbReference type="Pfam" id="PF13185">
    <property type="entry name" value="GAF_2"/>
    <property type="match status" value="1"/>
</dbReference>
<dbReference type="AlphaFoldDB" id="A0A0A2WT21"/>
<dbReference type="Gene3D" id="3.30.70.270">
    <property type="match status" value="1"/>
</dbReference>
<reference evidence="3 4" key="1">
    <citation type="journal article" date="2015" name="Genome Announc.">
        <title>Draft Genome Sequence of the Thermophile Thermus filiformis ATCC 43280, Producer of Carotenoid-(Di)glucoside-Branched Fatty Acid (Di)esters and Source of Hyperthermostable Enzymes of Biotechnological Interest.</title>
        <authorList>
            <person name="Mandelli F."/>
            <person name="Oliveira Ramires B."/>
            <person name="Couger M.B."/>
            <person name="Paixao D.A."/>
            <person name="Camilo C.M."/>
            <person name="Polikarpov I."/>
            <person name="Prade R."/>
            <person name="Riano-Pachon D.M."/>
            <person name="Squina F.M."/>
        </authorList>
    </citation>
    <scope>NUCLEOTIDE SEQUENCE [LARGE SCALE GENOMIC DNA]</scope>
    <source>
        <strain evidence="3 4">ATCC 43280</strain>
    </source>
</reference>
<dbReference type="InterPro" id="IPR029016">
    <property type="entry name" value="GAF-like_dom_sf"/>
</dbReference>
<evidence type="ECO:0000313" key="3">
    <source>
        <dbReference type="EMBL" id="KGQ22973.2"/>
    </source>
</evidence>
<dbReference type="InterPro" id="IPR052155">
    <property type="entry name" value="Biofilm_reg_signaling"/>
</dbReference>
<feature type="domain" description="GGDEF" evidence="2">
    <location>
        <begin position="462"/>
        <end position="594"/>
    </location>
</feature>
<feature type="domain" description="EAL" evidence="1">
    <location>
        <begin position="603"/>
        <end position="841"/>
    </location>
</feature>
<dbReference type="PROSITE" id="PS50887">
    <property type="entry name" value="GGDEF"/>
    <property type="match status" value="1"/>
</dbReference>
<dbReference type="SMART" id="SM00052">
    <property type="entry name" value="EAL"/>
    <property type="match status" value="1"/>
</dbReference>
<organism evidence="3 4">
    <name type="scientific">Thermus filiformis</name>
    <dbReference type="NCBI Taxonomy" id="276"/>
    <lineage>
        <taxon>Bacteria</taxon>
        <taxon>Thermotogati</taxon>
        <taxon>Deinococcota</taxon>
        <taxon>Deinococci</taxon>
        <taxon>Thermales</taxon>
        <taxon>Thermaceae</taxon>
        <taxon>Thermus</taxon>
    </lineage>
</organism>
<evidence type="ECO:0000259" key="2">
    <source>
        <dbReference type="PROSITE" id="PS50887"/>
    </source>
</evidence>
<dbReference type="SMART" id="SM00267">
    <property type="entry name" value="GGDEF"/>
    <property type="match status" value="1"/>
</dbReference>
<dbReference type="Pfam" id="PF01590">
    <property type="entry name" value="GAF"/>
    <property type="match status" value="1"/>
</dbReference>
<dbReference type="SMART" id="SM00065">
    <property type="entry name" value="GAF"/>
    <property type="match status" value="2"/>
</dbReference>
<dbReference type="Gene3D" id="3.20.20.450">
    <property type="entry name" value="EAL domain"/>
    <property type="match status" value="1"/>
</dbReference>
<protein>
    <submittedName>
        <fullName evidence="3">Diguanylate cyclase</fullName>
    </submittedName>
</protein>
<dbReference type="EMBL" id="JPSL02000036">
    <property type="protein sequence ID" value="KGQ22973.2"/>
    <property type="molecule type" value="Genomic_DNA"/>
</dbReference>
<dbReference type="Gene3D" id="3.30.450.40">
    <property type="match status" value="2"/>
</dbReference>
<dbReference type="Pfam" id="PF00990">
    <property type="entry name" value="GGDEF"/>
    <property type="match status" value="1"/>
</dbReference>
<dbReference type="CDD" id="cd01949">
    <property type="entry name" value="GGDEF"/>
    <property type="match status" value="1"/>
</dbReference>
<dbReference type="Pfam" id="PF00563">
    <property type="entry name" value="EAL"/>
    <property type="match status" value="1"/>
</dbReference>
<dbReference type="PANTHER" id="PTHR44757">
    <property type="entry name" value="DIGUANYLATE CYCLASE DGCP"/>
    <property type="match status" value="1"/>
</dbReference>
<dbReference type="PANTHER" id="PTHR44757:SF2">
    <property type="entry name" value="BIOFILM ARCHITECTURE MAINTENANCE PROTEIN MBAA"/>
    <property type="match status" value="1"/>
</dbReference>
<dbReference type="Proteomes" id="UP000030364">
    <property type="component" value="Unassembled WGS sequence"/>
</dbReference>
<dbReference type="InterPro" id="IPR043128">
    <property type="entry name" value="Rev_trsase/Diguanyl_cyclase"/>
</dbReference>
<dbReference type="CDD" id="cd01948">
    <property type="entry name" value="EAL"/>
    <property type="match status" value="1"/>
</dbReference>